<reference evidence="1 2" key="2">
    <citation type="submission" date="2014-03" db="EMBL/GenBank/DDBJ databases">
        <title>The Genome Sequence of Anncaliia algerae insect isolate PRA339.</title>
        <authorList>
            <consortium name="The Broad Institute Genome Sequencing Platform"/>
            <consortium name="The Broad Institute Genome Sequencing Center for Infectious Disease"/>
            <person name="Cuomo C."/>
            <person name="Becnel J."/>
            <person name="Sanscrainte N."/>
            <person name="Walker B."/>
            <person name="Young S.K."/>
            <person name="Zeng Q."/>
            <person name="Gargeya S."/>
            <person name="Fitzgerald M."/>
            <person name="Haas B."/>
            <person name="Abouelleil A."/>
            <person name="Alvarado L."/>
            <person name="Arachchi H.M."/>
            <person name="Berlin A.M."/>
            <person name="Chapman S.B."/>
            <person name="Dewar J."/>
            <person name="Goldberg J."/>
            <person name="Griggs A."/>
            <person name="Gujja S."/>
            <person name="Hansen M."/>
            <person name="Howarth C."/>
            <person name="Imamovic A."/>
            <person name="Larimer J."/>
            <person name="McCowan C."/>
            <person name="Murphy C."/>
            <person name="Neiman D."/>
            <person name="Pearson M."/>
            <person name="Priest M."/>
            <person name="Roberts A."/>
            <person name="Saif S."/>
            <person name="Shea T."/>
            <person name="Sisk P."/>
            <person name="Sykes S."/>
            <person name="Wortman J."/>
            <person name="Nusbaum C."/>
            <person name="Birren B."/>
        </authorList>
    </citation>
    <scope>NUCLEOTIDE SEQUENCE [LARGE SCALE GENOMIC DNA]</scope>
    <source>
        <strain evidence="1 2">PRA339</strain>
    </source>
</reference>
<dbReference type="HOGENOM" id="CLU_1096450_0_0_1"/>
<gene>
    <name evidence="1" type="ORF">H312_03466</name>
</gene>
<feature type="non-terminal residue" evidence="1">
    <location>
        <position position="1"/>
    </location>
</feature>
<evidence type="ECO:0000313" key="1">
    <source>
        <dbReference type="EMBL" id="KCZ79152.1"/>
    </source>
</evidence>
<name>A0A059EWB4_9MICR</name>
<evidence type="ECO:0000313" key="2">
    <source>
        <dbReference type="Proteomes" id="UP000030655"/>
    </source>
</evidence>
<dbReference type="OrthoDB" id="10314822at2759"/>
<dbReference type="AlphaFoldDB" id="A0A059EWB4"/>
<reference evidence="2" key="1">
    <citation type="submission" date="2013-02" db="EMBL/GenBank/DDBJ databases">
        <authorList>
            <consortium name="The Broad Institute Genome Sequencing Platform"/>
            <person name="Cuomo C."/>
            <person name="Becnel J."/>
            <person name="Sanscrainte N."/>
            <person name="Walker B."/>
            <person name="Young S.K."/>
            <person name="Zeng Q."/>
            <person name="Gargeya S."/>
            <person name="Fitzgerald M."/>
            <person name="Haas B."/>
            <person name="Abouelleil A."/>
            <person name="Alvarado L."/>
            <person name="Arachchi H.M."/>
            <person name="Berlin A.M."/>
            <person name="Chapman S.B."/>
            <person name="Dewar J."/>
            <person name="Goldberg J."/>
            <person name="Griggs A."/>
            <person name="Gujja S."/>
            <person name="Hansen M."/>
            <person name="Howarth C."/>
            <person name="Imamovic A."/>
            <person name="Larimer J."/>
            <person name="McCowan C."/>
            <person name="Murphy C."/>
            <person name="Neiman D."/>
            <person name="Pearson M."/>
            <person name="Priest M."/>
            <person name="Roberts A."/>
            <person name="Saif S."/>
            <person name="Shea T."/>
            <person name="Sisk P."/>
            <person name="Sykes S."/>
            <person name="Wortman J."/>
            <person name="Nusbaum C."/>
            <person name="Birren B."/>
        </authorList>
    </citation>
    <scope>NUCLEOTIDE SEQUENCE [LARGE SCALE GENOMIC DNA]</scope>
    <source>
        <strain evidence="2">PRA339</strain>
    </source>
</reference>
<keyword evidence="2" id="KW-1185">Reference proteome</keyword>
<dbReference type="EMBL" id="KK365345">
    <property type="protein sequence ID" value="KCZ79152.1"/>
    <property type="molecule type" value="Genomic_DNA"/>
</dbReference>
<accession>A0A059EWB4</accession>
<dbReference type="VEuPathDB" id="MicrosporidiaDB:H312_03466"/>
<proteinExistence type="predicted"/>
<organism evidence="1 2">
    <name type="scientific">Anncaliia algerae PRA339</name>
    <dbReference type="NCBI Taxonomy" id="1288291"/>
    <lineage>
        <taxon>Eukaryota</taxon>
        <taxon>Fungi</taxon>
        <taxon>Fungi incertae sedis</taxon>
        <taxon>Microsporidia</taxon>
        <taxon>Tubulinosematoidea</taxon>
        <taxon>Tubulinosematidae</taxon>
        <taxon>Anncaliia</taxon>
    </lineage>
</organism>
<protein>
    <submittedName>
        <fullName evidence="1">Uncharacterized protein</fullName>
    </submittedName>
</protein>
<dbReference type="Proteomes" id="UP000030655">
    <property type="component" value="Unassembled WGS sequence"/>
</dbReference>
<sequence>LTLNSDISNEEFIITLDYLHKVHGIRDQYNSFYLTILNEISITDERFFSMIDTDTFKDLFVITLTFENILQELDACFFQDDLLNKITEKILLYAETKCKYLCSYFENKVKNEIQPAFTKKKEELIKFICDKFKLDRVEGCKLMQEMIDCNYNKINIHQYEMCKISLFSIFNSLDVIAEYIGVENLYHQLRYFVSKTKTNPIAKEYDYFYKNIAEAMKFLDSFFEELNLNDICILYYPKIMTKEGNKKIVFKRCD</sequence>